<protein>
    <submittedName>
        <fullName evidence="9">Formate-dependent nitrite reductase, membrane component NrfD</fullName>
    </submittedName>
</protein>
<dbReference type="AlphaFoldDB" id="A0A2H1L864"/>
<feature type="transmembrane region" description="Helical" evidence="8">
    <location>
        <begin position="238"/>
        <end position="258"/>
    </location>
</feature>
<dbReference type="OrthoDB" id="112837at2"/>
<evidence type="ECO:0000256" key="6">
    <source>
        <dbReference type="ARBA" id="ARBA00023136"/>
    </source>
</evidence>
<feature type="transmembrane region" description="Helical" evidence="8">
    <location>
        <begin position="85"/>
        <end position="107"/>
    </location>
</feature>
<dbReference type="EMBL" id="FXZM01000016">
    <property type="protein sequence ID" value="SMY13096.1"/>
    <property type="molecule type" value="Genomic_DNA"/>
</dbReference>
<feature type="transmembrane region" description="Helical" evidence="8">
    <location>
        <begin position="196"/>
        <end position="218"/>
    </location>
</feature>
<evidence type="ECO:0000256" key="2">
    <source>
        <dbReference type="ARBA" id="ARBA00008929"/>
    </source>
</evidence>
<dbReference type="Gene3D" id="1.20.1630.10">
    <property type="entry name" value="Formate dehydrogenase/DMSO reductase domain"/>
    <property type="match status" value="1"/>
</dbReference>
<accession>A0A2H1L864</accession>
<dbReference type="Proteomes" id="UP000234462">
    <property type="component" value="Unassembled WGS sequence"/>
</dbReference>
<evidence type="ECO:0000256" key="1">
    <source>
        <dbReference type="ARBA" id="ARBA00004651"/>
    </source>
</evidence>
<gene>
    <name evidence="9" type="ORF">BJEO58_02705</name>
</gene>
<keyword evidence="10" id="KW-1185">Reference proteome</keyword>
<name>A0A2H1L864_9MICO</name>
<dbReference type="RefSeq" id="WP_101590005.1">
    <property type="nucleotide sequence ID" value="NZ_FXZM01000016.1"/>
</dbReference>
<evidence type="ECO:0000256" key="4">
    <source>
        <dbReference type="ARBA" id="ARBA00022692"/>
    </source>
</evidence>
<keyword evidence="4 8" id="KW-0812">Transmembrane</keyword>
<feature type="transmembrane region" description="Helical" evidence="8">
    <location>
        <begin position="119"/>
        <end position="137"/>
    </location>
</feature>
<reference evidence="10" key="1">
    <citation type="submission" date="2017-03" db="EMBL/GenBank/DDBJ databases">
        <authorList>
            <person name="Monnet C."/>
        </authorList>
    </citation>
    <scope>NUCLEOTIDE SEQUENCE [LARGE SCALE GENOMIC DNA]</scope>
    <source>
        <strain evidence="10">SJ5-8</strain>
    </source>
</reference>
<sequence length="416" mass="42451">MTTSPYDSYRPPDGDRKRRRRGGGRGPAGGRGGRGGPGARGGSGGRGWLNRGADGGREMPMVEDVEFTSYYGRPIVKAPPWGDEISLYLFLGGLAGGSALLGLGAQITGRPALRSTTRLVSLGALGAGALALVEDLGRPERFLNMMRTVKITSPMSLGSWILGGFGSGAGVVAVIEVDRLTGERIPLGPLKPLRHVLHALETPAAIASVLLAAPLASYTGVLLGATAVPTWNAAGRNGLPVVFAASASAAAGGTAMVTTPLDQAGPARIFALAGTAAELVAMKVMKDRMHPVEVEPMETGEPGAKLHRAEMLAVAGGVATAALEVGVRLLDRRAARASGGSATVRGGRTALRVGLQVASAAAGAALAGASAYTRFGMLEAGIASTKDPRHVVEPQRDRLEARQAAGITHDSITTIG</sequence>
<keyword evidence="6 8" id="KW-0472">Membrane</keyword>
<organism evidence="9 10">
    <name type="scientific">Brevibacterium jeotgali</name>
    <dbReference type="NCBI Taxonomy" id="1262550"/>
    <lineage>
        <taxon>Bacteria</taxon>
        <taxon>Bacillati</taxon>
        <taxon>Actinomycetota</taxon>
        <taxon>Actinomycetes</taxon>
        <taxon>Micrococcales</taxon>
        <taxon>Brevibacteriaceae</taxon>
        <taxon>Brevibacterium</taxon>
    </lineage>
</organism>
<keyword evidence="3" id="KW-1003">Cell membrane</keyword>
<evidence type="ECO:0000313" key="10">
    <source>
        <dbReference type="Proteomes" id="UP000234462"/>
    </source>
</evidence>
<evidence type="ECO:0000256" key="8">
    <source>
        <dbReference type="SAM" id="Phobius"/>
    </source>
</evidence>
<dbReference type="PANTHER" id="PTHR34856">
    <property type="entry name" value="PROTEIN NRFD"/>
    <property type="match status" value="1"/>
</dbReference>
<evidence type="ECO:0000256" key="7">
    <source>
        <dbReference type="SAM" id="MobiDB-lite"/>
    </source>
</evidence>
<keyword evidence="5 8" id="KW-1133">Transmembrane helix</keyword>
<comment type="subcellular location">
    <subcellularLocation>
        <location evidence="1">Cell membrane</location>
        <topology evidence="1">Multi-pass membrane protein</topology>
    </subcellularLocation>
</comment>
<proteinExistence type="inferred from homology"/>
<feature type="transmembrane region" description="Helical" evidence="8">
    <location>
        <begin position="157"/>
        <end position="175"/>
    </location>
</feature>
<evidence type="ECO:0000256" key="3">
    <source>
        <dbReference type="ARBA" id="ARBA00022475"/>
    </source>
</evidence>
<dbReference type="Pfam" id="PF03916">
    <property type="entry name" value="NrfD"/>
    <property type="match status" value="1"/>
</dbReference>
<dbReference type="PANTHER" id="PTHR34856:SF2">
    <property type="entry name" value="PROTEIN NRFD"/>
    <property type="match status" value="1"/>
</dbReference>
<evidence type="ECO:0000313" key="9">
    <source>
        <dbReference type="EMBL" id="SMY13096.1"/>
    </source>
</evidence>
<feature type="region of interest" description="Disordered" evidence="7">
    <location>
        <begin position="1"/>
        <end position="55"/>
    </location>
</feature>
<dbReference type="InterPro" id="IPR005614">
    <property type="entry name" value="NrfD-like"/>
</dbReference>
<feature type="compositionally biased region" description="Gly residues" evidence="7">
    <location>
        <begin position="24"/>
        <end position="47"/>
    </location>
</feature>
<dbReference type="GO" id="GO:0005886">
    <property type="term" value="C:plasma membrane"/>
    <property type="evidence" value="ECO:0007669"/>
    <property type="project" value="UniProtKB-SubCell"/>
</dbReference>
<dbReference type="InterPro" id="IPR052049">
    <property type="entry name" value="Electron_transfer_protein"/>
</dbReference>
<evidence type="ECO:0000256" key="5">
    <source>
        <dbReference type="ARBA" id="ARBA00022989"/>
    </source>
</evidence>
<comment type="similarity">
    <text evidence="2">Belongs to the NrfD family.</text>
</comment>